<accession>A0A821TSD6</accession>
<reference evidence="1" key="1">
    <citation type="submission" date="2021-02" db="EMBL/GenBank/DDBJ databases">
        <authorList>
            <person name="Steward A R."/>
        </authorList>
    </citation>
    <scope>NUCLEOTIDE SEQUENCE</scope>
</reference>
<dbReference type="Proteomes" id="UP000663880">
    <property type="component" value="Unassembled WGS sequence"/>
</dbReference>
<protein>
    <recommendedName>
        <fullName evidence="3">Tc1-like transposase DDE domain-containing protein</fullName>
    </recommendedName>
</protein>
<evidence type="ECO:0000313" key="1">
    <source>
        <dbReference type="EMBL" id="CAF4875805.1"/>
    </source>
</evidence>
<organism evidence="1 2">
    <name type="scientific">Pieris macdunnoughi</name>
    <dbReference type="NCBI Taxonomy" id="345717"/>
    <lineage>
        <taxon>Eukaryota</taxon>
        <taxon>Metazoa</taxon>
        <taxon>Ecdysozoa</taxon>
        <taxon>Arthropoda</taxon>
        <taxon>Hexapoda</taxon>
        <taxon>Insecta</taxon>
        <taxon>Pterygota</taxon>
        <taxon>Neoptera</taxon>
        <taxon>Endopterygota</taxon>
        <taxon>Lepidoptera</taxon>
        <taxon>Glossata</taxon>
        <taxon>Ditrysia</taxon>
        <taxon>Papilionoidea</taxon>
        <taxon>Pieridae</taxon>
        <taxon>Pierinae</taxon>
        <taxon>Pieris</taxon>
    </lineage>
</organism>
<dbReference type="InterPro" id="IPR036397">
    <property type="entry name" value="RNaseH_sf"/>
</dbReference>
<proteinExistence type="predicted"/>
<dbReference type="EMBL" id="CAJOBZ010000025">
    <property type="protein sequence ID" value="CAF4875805.1"/>
    <property type="molecule type" value="Genomic_DNA"/>
</dbReference>
<sequence length="113" mass="13110">MCRQCNPLSTLSYLRTRGRCIIVTFISTLTPDWSLRDVTLLFTKSGHSQENQRKQTNKIYALDMLAYERGHEVIRLPPYYSQYNPIELIWAQVKGEVAAKNDTFNIADVEILK</sequence>
<dbReference type="AlphaFoldDB" id="A0A821TSD6"/>
<name>A0A821TSD6_9NEOP</name>
<dbReference type="PANTHER" id="PTHR33939:SF1">
    <property type="entry name" value="DUF4371 DOMAIN-CONTAINING PROTEIN"/>
    <property type="match status" value="1"/>
</dbReference>
<gene>
    <name evidence="1" type="ORF">PMACD_LOCUS9161</name>
</gene>
<dbReference type="OrthoDB" id="7460492at2759"/>
<evidence type="ECO:0000313" key="2">
    <source>
        <dbReference type="Proteomes" id="UP000663880"/>
    </source>
</evidence>
<evidence type="ECO:0008006" key="3">
    <source>
        <dbReference type="Google" id="ProtNLM"/>
    </source>
</evidence>
<dbReference type="PANTHER" id="PTHR33939">
    <property type="entry name" value="PROTEIN CBG22215"/>
    <property type="match status" value="1"/>
</dbReference>
<dbReference type="Gene3D" id="3.30.420.10">
    <property type="entry name" value="Ribonuclease H-like superfamily/Ribonuclease H"/>
    <property type="match status" value="1"/>
</dbReference>
<keyword evidence="2" id="KW-1185">Reference proteome</keyword>
<dbReference type="GO" id="GO:0003676">
    <property type="term" value="F:nucleic acid binding"/>
    <property type="evidence" value="ECO:0007669"/>
    <property type="project" value="InterPro"/>
</dbReference>
<comment type="caution">
    <text evidence="1">The sequence shown here is derived from an EMBL/GenBank/DDBJ whole genome shotgun (WGS) entry which is preliminary data.</text>
</comment>